<name>A0A0F9QD98_9ZZZZ</name>
<evidence type="ECO:0000313" key="1">
    <source>
        <dbReference type="EMBL" id="KKN41975.1"/>
    </source>
</evidence>
<dbReference type="EMBL" id="LAZR01001612">
    <property type="protein sequence ID" value="KKN41975.1"/>
    <property type="molecule type" value="Genomic_DNA"/>
</dbReference>
<proteinExistence type="predicted"/>
<dbReference type="AlphaFoldDB" id="A0A0F9QD98"/>
<organism evidence="1">
    <name type="scientific">marine sediment metagenome</name>
    <dbReference type="NCBI Taxonomy" id="412755"/>
    <lineage>
        <taxon>unclassified sequences</taxon>
        <taxon>metagenomes</taxon>
        <taxon>ecological metagenomes</taxon>
    </lineage>
</organism>
<reference evidence="1" key="1">
    <citation type="journal article" date="2015" name="Nature">
        <title>Complex archaea that bridge the gap between prokaryotes and eukaryotes.</title>
        <authorList>
            <person name="Spang A."/>
            <person name="Saw J.H."/>
            <person name="Jorgensen S.L."/>
            <person name="Zaremba-Niedzwiedzka K."/>
            <person name="Martijn J."/>
            <person name="Lind A.E."/>
            <person name="van Eijk R."/>
            <person name="Schleper C."/>
            <person name="Guy L."/>
            <person name="Ettema T.J."/>
        </authorList>
    </citation>
    <scope>NUCLEOTIDE SEQUENCE</scope>
</reference>
<accession>A0A0F9QD98</accession>
<sequence length="79" mass="9308">MKRAALYVSPQFWGSMLKQDEMHVKIENPLPDDAKYIETRYDMDRGLLYMIFESEEFEDITDKGAMIPEIPPIMFTEVT</sequence>
<gene>
    <name evidence="1" type="ORF">LCGC14_0717790</name>
</gene>
<protein>
    <submittedName>
        <fullName evidence="1">Uncharacterized protein</fullName>
    </submittedName>
</protein>
<comment type="caution">
    <text evidence="1">The sequence shown here is derived from an EMBL/GenBank/DDBJ whole genome shotgun (WGS) entry which is preliminary data.</text>
</comment>